<evidence type="ECO:0000256" key="1">
    <source>
        <dbReference type="SAM" id="Coils"/>
    </source>
</evidence>
<dbReference type="EMBL" id="MN740144">
    <property type="protein sequence ID" value="QHT89612.1"/>
    <property type="molecule type" value="Genomic_DNA"/>
</dbReference>
<dbReference type="AlphaFoldDB" id="A0A6C0I9Y5"/>
<keyword evidence="2" id="KW-0472">Membrane</keyword>
<keyword evidence="2" id="KW-0812">Transmembrane</keyword>
<sequence>MTTNADYHQIEADIADISRTIAKQQQYVYDLTAQRINTAYQYDAYVKGQQHNLRRFIKQKNELENKLQRIHEERYRELEKSNTLDGVSDVLSLAFQYAHPIDKTTNKYAVEKRIIKNARSHSPIHRNNDNDREVVRVYKKDRFELFLDFLTTNLKILRFLCVIAFVILYIIYAVAYIYTKIFG</sequence>
<keyword evidence="1" id="KW-0175">Coiled coil</keyword>
<organism evidence="3">
    <name type="scientific">viral metagenome</name>
    <dbReference type="NCBI Taxonomy" id="1070528"/>
    <lineage>
        <taxon>unclassified sequences</taxon>
        <taxon>metagenomes</taxon>
        <taxon>organismal metagenomes</taxon>
    </lineage>
</organism>
<feature type="coiled-coil region" evidence="1">
    <location>
        <begin position="46"/>
        <end position="80"/>
    </location>
</feature>
<proteinExistence type="predicted"/>
<feature type="transmembrane region" description="Helical" evidence="2">
    <location>
        <begin position="156"/>
        <end position="178"/>
    </location>
</feature>
<name>A0A6C0I9Y5_9ZZZZ</name>
<protein>
    <submittedName>
        <fullName evidence="3">Uncharacterized protein</fullName>
    </submittedName>
</protein>
<accession>A0A6C0I9Y5</accession>
<evidence type="ECO:0000256" key="2">
    <source>
        <dbReference type="SAM" id="Phobius"/>
    </source>
</evidence>
<keyword evidence="2" id="KW-1133">Transmembrane helix</keyword>
<reference evidence="3" key="1">
    <citation type="journal article" date="2020" name="Nature">
        <title>Giant virus diversity and host interactions through global metagenomics.</title>
        <authorList>
            <person name="Schulz F."/>
            <person name="Roux S."/>
            <person name="Paez-Espino D."/>
            <person name="Jungbluth S."/>
            <person name="Walsh D.A."/>
            <person name="Denef V.J."/>
            <person name="McMahon K.D."/>
            <person name="Konstantinidis K.T."/>
            <person name="Eloe-Fadrosh E.A."/>
            <person name="Kyrpides N.C."/>
            <person name="Woyke T."/>
        </authorList>
    </citation>
    <scope>NUCLEOTIDE SEQUENCE</scope>
    <source>
        <strain evidence="3">GVMAG-M-3300023184-60</strain>
    </source>
</reference>
<evidence type="ECO:0000313" key="3">
    <source>
        <dbReference type="EMBL" id="QHT89612.1"/>
    </source>
</evidence>